<feature type="region of interest" description="Disordered" evidence="1">
    <location>
        <begin position="1"/>
        <end position="35"/>
    </location>
</feature>
<gene>
    <name evidence="2" type="ORF">FOL47_006584</name>
</gene>
<sequence length="272" mass="30690">MGGCCSSLPGLDDPEVGKPHTFKIKKSQASPDSRNFEVYNTDGEHWLVIKSDSDLSDPTPNFSLINKEREHVLGKCEIGVENVVCAKDVDWDGSDDSKSSDDSKDSMFDFDESELKVKLRWKIKRSAKFSDEDGREFATVGLQMKGLSKCEVEVDEEDNKDNDEDWDATAKVKNVSYTLSIDGKDYDVSVEKGNWDNWDRKWKVDGMFDVEYKQNDGADEVTVKTTDLEGNPGHDLLIAFAISEFMHPCRQLTKLNQAAVQIGKNAMMEHRN</sequence>
<proteinExistence type="predicted"/>
<accession>A0A7J6MXC2</accession>
<dbReference type="EMBL" id="JAAPAO010000037">
    <property type="protein sequence ID" value="KAF4676193.1"/>
    <property type="molecule type" value="Genomic_DNA"/>
</dbReference>
<name>A0A7J6MXC2_PERCH</name>
<dbReference type="OrthoDB" id="423677at2759"/>
<comment type="caution">
    <text evidence="2">The sequence shown here is derived from an EMBL/GenBank/DDBJ whole genome shotgun (WGS) entry which is preliminary data.</text>
</comment>
<evidence type="ECO:0000313" key="2">
    <source>
        <dbReference type="EMBL" id="KAF4676193.1"/>
    </source>
</evidence>
<dbReference type="Proteomes" id="UP000591131">
    <property type="component" value="Unassembled WGS sequence"/>
</dbReference>
<organism evidence="2 3">
    <name type="scientific">Perkinsus chesapeaki</name>
    <name type="common">Clam parasite</name>
    <name type="synonym">Perkinsus andrewsi</name>
    <dbReference type="NCBI Taxonomy" id="330153"/>
    <lineage>
        <taxon>Eukaryota</taxon>
        <taxon>Sar</taxon>
        <taxon>Alveolata</taxon>
        <taxon>Perkinsozoa</taxon>
        <taxon>Perkinsea</taxon>
        <taxon>Perkinsida</taxon>
        <taxon>Perkinsidae</taxon>
        <taxon>Perkinsus</taxon>
    </lineage>
</organism>
<evidence type="ECO:0000256" key="1">
    <source>
        <dbReference type="SAM" id="MobiDB-lite"/>
    </source>
</evidence>
<evidence type="ECO:0000313" key="3">
    <source>
        <dbReference type="Proteomes" id="UP000591131"/>
    </source>
</evidence>
<keyword evidence="3" id="KW-1185">Reference proteome</keyword>
<reference evidence="2 3" key="1">
    <citation type="submission" date="2020-04" db="EMBL/GenBank/DDBJ databases">
        <title>Perkinsus chesapeaki whole genome sequence.</title>
        <authorList>
            <person name="Bogema D.R."/>
        </authorList>
    </citation>
    <scope>NUCLEOTIDE SEQUENCE [LARGE SCALE GENOMIC DNA]</scope>
    <source>
        <strain evidence="2">ATCC PRA-425</strain>
    </source>
</reference>
<dbReference type="AlphaFoldDB" id="A0A7J6MXC2"/>
<protein>
    <submittedName>
        <fullName evidence="2">Uncharacterized protein</fullName>
    </submittedName>
</protein>